<accession>A0A6B9J0L2</accession>
<evidence type="ECO:0000313" key="2">
    <source>
        <dbReference type="Proteomes" id="UP000435913"/>
    </source>
</evidence>
<organism evidence="1 2">
    <name type="scientific">Vibrio phage NF</name>
    <dbReference type="NCBI Taxonomy" id="2686202"/>
    <lineage>
        <taxon>Viruses</taxon>
        <taxon>Duplodnaviria</taxon>
        <taxon>Heunggongvirae</taxon>
        <taxon>Uroviricota</taxon>
        <taxon>Caudoviricetes</taxon>
        <taxon>Enfavirus</taxon>
        <taxon>Enfavirus NF</taxon>
    </lineage>
</organism>
<dbReference type="Proteomes" id="UP000435913">
    <property type="component" value="Segment"/>
</dbReference>
<evidence type="ECO:0000313" key="1">
    <source>
        <dbReference type="EMBL" id="QGZ13273.1"/>
    </source>
</evidence>
<dbReference type="EMBL" id="MN812722">
    <property type="protein sequence ID" value="QGZ13273.1"/>
    <property type="molecule type" value="Genomic_DNA"/>
</dbReference>
<protein>
    <submittedName>
        <fullName evidence="1">Uncharacterized protein</fullName>
    </submittedName>
</protein>
<sequence>MSKAFKKGDRVTLPNHEFLSDGVIKKIHFSAVSSKPYAATVKLDEKAPNEYAWETDEVFMYFSDMELVDGD</sequence>
<name>A0A6B9J0L2_9CAUD</name>
<dbReference type="GeneID" id="77925351"/>
<keyword evidence="2" id="KW-1185">Reference proteome</keyword>
<proteinExistence type="predicted"/>
<dbReference type="RefSeq" id="YP_010649791.1">
    <property type="nucleotide sequence ID" value="NC_070773.1"/>
</dbReference>
<reference evidence="1" key="1">
    <citation type="submission" date="2019-12" db="EMBL/GenBank/DDBJ databases">
        <title>Isolation and complete genomic sequence of bacteriophage NF: A novel Vibrio alginolyticus phage isolated from the coastal water of Qingdao, China.</title>
        <authorList>
            <person name="Zhang X."/>
        </authorList>
    </citation>
    <scope>NUCLEOTIDE SEQUENCE [LARGE SCALE GENOMIC DNA]</scope>
</reference>
<dbReference type="KEGG" id="vg:77925351"/>